<comment type="similarity">
    <text evidence="1">Belongs to the aldo/keto reductase family.</text>
</comment>
<evidence type="ECO:0000259" key="5">
    <source>
        <dbReference type="Pfam" id="PF00248"/>
    </source>
</evidence>
<dbReference type="InterPro" id="IPR023210">
    <property type="entry name" value="NADP_OxRdtase_dom"/>
</dbReference>
<evidence type="ECO:0000256" key="2">
    <source>
        <dbReference type="ARBA" id="ARBA00022857"/>
    </source>
</evidence>
<dbReference type="Pfam" id="PF00248">
    <property type="entry name" value="Aldo_ket_red"/>
    <property type="match status" value="1"/>
</dbReference>
<name>A0A7R9ANV2_TIMSH</name>
<dbReference type="PANTHER" id="PTHR11732">
    <property type="entry name" value="ALDO/KETO REDUCTASE"/>
    <property type="match status" value="1"/>
</dbReference>
<dbReference type="SUPFAM" id="SSF51430">
    <property type="entry name" value="NAD(P)-linked oxidoreductase"/>
    <property type="match status" value="1"/>
</dbReference>
<sequence length="398" mass="44501">MMSRHFWPFLGDETRRVGVTGWTDDRRGSSRQQRPSFGDEASRGWQPVIPGLSEWGPRGSEPASAWKESGKLFRENYLSSPDRDLNLDLFIAGSLAQHETSPLDNYATEATPEEIETSLDAALKAGYRHIDTAFAYKNEDAIGRVLKRWFDSGKIQRKDLFIVTKLPGTGNHAESVEKYIKLSLSALQMDYVDLYLIHSAVGKKDSDRGPAGSDHQAELDMNTDHVSVWKAMEAQVDAGRAKAIGLSNFNARQIKRIWSSARIKPANLQVELNVYFQQRELTAFCKALDITVCAYAPLGNPDFAKRISGKSDLKFSSPMEDPVVGKIAKKHNKTPAQVLLRWIIQRGIVVIPKSKTPSRIKANFEVQDFNLTDEDIEDLNALDKGRKGRMFGGHVIPG</sequence>
<dbReference type="InterPro" id="IPR018170">
    <property type="entry name" value="Aldo/ket_reductase_CS"/>
</dbReference>
<dbReference type="GO" id="GO:0016491">
    <property type="term" value="F:oxidoreductase activity"/>
    <property type="evidence" value="ECO:0007669"/>
    <property type="project" value="UniProtKB-KW"/>
</dbReference>
<protein>
    <recommendedName>
        <fullName evidence="5">NADP-dependent oxidoreductase domain-containing protein</fullName>
    </recommendedName>
</protein>
<dbReference type="EMBL" id="OC000590">
    <property type="protein sequence ID" value="CAD7257774.1"/>
    <property type="molecule type" value="Genomic_DNA"/>
</dbReference>
<accession>A0A7R9ANV2</accession>
<feature type="region of interest" description="Disordered" evidence="4">
    <location>
        <begin position="20"/>
        <end position="63"/>
    </location>
</feature>
<keyword evidence="2" id="KW-0521">NADP</keyword>
<evidence type="ECO:0000256" key="3">
    <source>
        <dbReference type="ARBA" id="ARBA00023002"/>
    </source>
</evidence>
<dbReference type="InterPro" id="IPR036812">
    <property type="entry name" value="NAD(P)_OxRdtase_dom_sf"/>
</dbReference>
<dbReference type="PROSITE" id="PS00063">
    <property type="entry name" value="ALDOKETO_REDUCTASE_3"/>
    <property type="match status" value="1"/>
</dbReference>
<reference evidence="6" key="1">
    <citation type="submission" date="2020-11" db="EMBL/GenBank/DDBJ databases">
        <authorList>
            <person name="Tran Van P."/>
        </authorList>
    </citation>
    <scope>NUCLEOTIDE SEQUENCE</scope>
</reference>
<keyword evidence="3" id="KW-0560">Oxidoreductase</keyword>
<gene>
    <name evidence="6" type="ORF">TSIB3V08_LOCUS2031</name>
</gene>
<evidence type="ECO:0000256" key="4">
    <source>
        <dbReference type="SAM" id="MobiDB-lite"/>
    </source>
</evidence>
<dbReference type="Gene3D" id="3.20.20.100">
    <property type="entry name" value="NADP-dependent oxidoreductase domain"/>
    <property type="match status" value="1"/>
</dbReference>
<dbReference type="AlphaFoldDB" id="A0A7R9ANV2"/>
<dbReference type="PROSITE" id="PS00062">
    <property type="entry name" value="ALDOKETO_REDUCTASE_2"/>
    <property type="match status" value="1"/>
</dbReference>
<evidence type="ECO:0000313" key="6">
    <source>
        <dbReference type="EMBL" id="CAD7257774.1"/>
    </source>
</evidence>
<dbReference type="PRINTS" id="PR00069">
    <property type="entry name" value="ALDKETRDTASE"/>
</dbReference>
<feature type="domain" description="NADP-dependent oxidoreductase" evidence="5">
    <location>
        <begin position="108"/>
        <end position="383"/>
    </location>
</feature>
<dbReference type="PROSITE" id="PS00798">
    <property type="entry name" value="ALDOKETO_REDUCTASE_1"/>
    <property type="match status" value="1"/>
</dbReference>
<organism evidence="6">
    <name type="scientific">Timema shepardi</name>
    <name type="common">Walking stick</name>
    <dbReference type="NCBI Taxonomy" id="629360"/>
    <lineage>
        <taxon>Eukaryota</taxon>
        <taxon>Metazoa</taxon>
        <taxon>Ecdysozoa</taxon>
        <taxon>Arthropoda</taxon>
        <taxon>Hexapoda</taxon>
        <taxon>Insecta</taxon>
        <taxon>Pterygota</taxon>
        <taxon>Neoptera</taxon>
        <taxon>Polyneoptera</taxon>
        <taxon>Phasmatodea</taxon>
        <taxon>Timematodea</taxon>
        <taxon>Timematoidea</taxon>
        <taxon>Timematidae</taxon>
        <taxon>Timema</taxon>
    </lineage>
</organism>
<dbReference type="FunFam" id="3.20.20.100:FF:000006">
    <property type="entry name" value="Aldo-keto reductase family 1 member A1"/>
    <property type="match status" value="1"/>
</dbReference>
<dbReference type="InterPro" id="IPR020471">
    <property type="entry name" value="AKR"/>
</dbReference>
<evidence type="ECO:0000256" key="1">
    <source>
        <dbReference type="ARBA" id="ARBA00007905"/>
    </source>
</evidence>
<proteinExistence type="inferred from homology"/>